<gene>
    <name evidence="1" type="ORF">GIY23_16630</name>
</gene>
<accession>A0A5Q3QCD2</accession>
<proteinExistence type="predicted"/>
<protein>
    <recommendedName>
        <fullName evidence="3">DUF320 domain-containing protein</fullName>
    </recommendedName>
</protein>
<sequence>MAAGSPAFADSTDNDGVNILNDNNVSVAPIQACGNNVAVAGLVAPILSPSQTHCVNAPIVDHPSVEG</sequence>
<dbReference type="EMBL" id="CP045929">
    <property type="protein sequence ID" value="QGK72351.1"/>
    <property type="molecule type" value="Genomic_DNA"/>
</dbReference>
<evidence type="ECO:0000313" key="1">
    <source>
        <dbReference type="EMBL" id="QGK72351.1"/>
    </source>
</evidence>
<dbReference type="KEGG" id="sace:GIY23_16630"/>
<evidence type="ECO:0000313" key="2">
    <source>
        <dbReference type="Proteomes" id="UP000371041"/>
    </source>
</evidence>
<dbReference type="AlphaFoldDB" id="A0A5Q3QCD2"/>
<reference evidence="2" key="1">
    <citation type="submission" date="2019-11" db="EMBL/GenBank/DDBJ databases">
        <title>The complete genome sequence of Saccharopolyspora sp. E2A.</title>
        <authorList>
            <person name="Zhang G."/>
        </authorList>
    </citation>
    <scope>NUCLEOTIDE SEQUENCE [LARGE SCALE GENOMIC DNA]</scope>
    <source>
        <strain evidence="2">E2A</strain>
    </source>
</reference>
<dbReference type="Proteomes" id="UP000371041">
    <property type="component" value="Chromosome"/>
</dbReference>
<name>A0A5Q3QCD2_9PSEU</name>
<evidence type="ECO:0008006" key="3">
    <source>
        <dbReference type="Google" id="ProtNLM"/>
    </source>
</evidence>
<organism evidence="1 2">
    <name type="scientific">Allosaccharopolyspora coralli</name>
    <dbReference type="NCBI Taxonomy" id="2665642"/>
    <lineage>
        <taxon>Bacteria</taxon>
        <taxon>Bacillati</taxon>
        <taxon>Actinomycetota</taxon>
        <taxon>Actinomycetes</taxon>
        <taxon>Pseudonocardiales</taxon>
        <taxon>Pseudonocardiaceae</taxon>
        <taxon>Allosaccharopolyspora</taxon>
    </lineage>
</organism>
<keyword evidence="2" id="KW-1185">Reference proteome</keyword>